<feature type="coiled-coil region" evidence="1">
    <location>
        <begin position="420"/>
        <end position="465"/>
    </location>
</feature>
<feature type="compositionally biased region" description="Low complexity" evidence="2">
    <location>
        <begin position="507"/>
        <end position="524"/>
    </location>
</feature>
<feature type="region of interest" description="Disordered" evidence="2">
    <location>
        <begin position="127"/>
        <end position="166"/>
    </location>
</feature>
<accession>A0A127ZC17</accession>
<feature type="region of interest" description="Disordered" evidence="2">
    <location>
        <begin position="81"/>
        <end position="108"/>
    </location>
</feature>
<reference evidence="3" key="1">
    <citation type="submission" date="2014-06" db="EMBL/GenBank/DDBJ databases">
        <authorList>
            <person name="Ju J."/>
            <person name="Zhang J."/>
        </authorList>
    </citation>
    <scope>NUCLEOTIDE SEQUENCE</scope>
    <source>
        <strain evidence="3">SscI8</strain>
    </source>
</reference>
<feature type="region of interest" description="Disordered" evidence="2">
    <location>
        <begin position="487"/>
        <end position="577"/>
    </location>
</feature>
<feature type="compositionally biased region" description="Low complexity" evidence="2">
    <location>
        <begin position="81"/>
        <end position="100"/>
    </location>
</feature>
<organism evidence="3">
    <name type="scientific">Sporisorium scitamineum</name>
    <dbReference type="NCBI Taxonomy" id="49012"/>
    <lineage>
        <taxon>Eukaryota</taxon>
        <taxon>Fungi</taxon>
        <taxon>Dikarya</taxon>
        <taxon>Basidiomycota</taxon>
        <taxon>Ustilaginomycotina</taxon>
        <taxon>Ustilaginomycetes</taxon>
        <taxon>Ustilaginales</taxon>
        <taxon>Ustilaginaceae</taxon>
        <taxon>Sporisorium</taxon>
    </lineage>
</organism>
<dbReference type="EMBL" id="LK056662">
    <property type="protein sequence ID" value="CDU23003.1"/>
    <property type="molecule type" value="Genomic_DNA"/>
</dbReference>
<feature type="compositionally biased region" description="Low complexity" evidence="2">
    <location>
        <begin position="13"/>
        <end position="26"/>
    </location>
</feature>
<sequence length="834" mass="89265">MVALASSTAPAASKPGSSSQDSGPSSVPFRGSSVPKMRRSKTSSSANPSSSSSTSASSYSTWLLLDADDRALPFLRTLHQSSSSQGELASGSSSPAATSSEKLTETTNVPTSLRVAAVGSNVRSQASKYENDLASSAAANGNEKDKDRRMSLQHQAGNAGSTGKKGFMSRLRAAGGSVSSAHVFNPPSNPANAMSTSGSWSIVDAPTPIKEQSATTSSARTVHLAFTTLANEGATRPAQGLVARASSSLLPTLTQEAKEPTEQVHTKRLDAAGLSSLISATNPEALYVGSARPAPASEALLSYLEEVLTSNSPLKLILLEPTAVRHLTPAQASSLHELARSRSIILLLPIRWNSLWTASIEETLLGLEILHDVQDEAEEAVLPAVVNGEADVSVDKSFDVSMSNIPTGLSGDGLDRVAELEAVRREVAQLKREVGDRDRRIAELNRQVEEQNKRVEQQGASKEVEGSGLMSTQAVVVEPRTPVRSSIAEVATPAAPTQTVEDLSASTARTPTTAGQATPATNPVIPTPSTLPVPSTSPHLAATSSPTPTATLAPAAPILSPPRHPPPSSPTSLSSRSTNVIASLTAELTETKLLLESTRSALTTVKTQSAAYQASADEMRATLSRARLENDSSITILARKDRQISEALERARKAEGEAKELGRASREWGTRIREVEEELGKERIRRSRAEQAYETLSNEWKTARTRLVEEVKTLKVEHRQAVDGLREEYAKVLLFKQRLTDESTPLPPSSDTPNHHLIPPSSLITQLTNLNSQMHRHLNTQLQPLLDQLNQFEARENREVVDKLKMLTDELTRIKTLMRRGDVVDACQVPPGPF</sequence>
<gene>
    <name evidence="3" type="ORF">SPSC_01633</name>
</gene>
<dbReference type="AlphaFoldDB" id="A0A127ZC17"/>
<feature type="coiled-coil region" evidence="1">
    <location>
        <begin position="637"/>
        <end position="728"/>
    </location>
</feature>
<feature type="compositionally biased region" description="Low complexity" evidence="2">
    <location>
        <begin position="42"/>
        <end position="59"/>
    </location>
</feature>
<feature type="compositionally biased region" description="Pro residues" evidence="2">
    <location>
        <begin position="559"/>
        <end position="569"/>
    </location>
</feature>
<feature type="region of interest" description="Disordered" evidence="2">
    <location>
        <begin position="1"/>
        <end position="59"/>
    </location>
</feature>
<evidence type="ECO:0000256" key="2">
    <source>
        <dbReference type="SAM" id="MobiDB-lite"/>
    </source>
</evidence>
<keyword evidence="1" id="KW-0175">Coiled coil</keyword>
<feature type="compositionally biased region" description="Polar residues" evidence="2">
    <location>
        <begin position="1"/>
        <end position="10"/>
    </location>
</feature>
<protein>
    <submittedName>
        <fullName evidence="3">Uncharacterized protein</fullName>
    </submittedName>
</protein>
<feature type="compositionally biased region" description="Polar residues" evidence="2">
    <location>
        <begin position="127"/>
        <end position="139"/>
    </location>
</feature>
<feature type="compositionally biased region" description="Polar residues" evidence="2">
    <location>
        <begin position="495"/>
        <end position="506"/>
    </location>
</feature>
<feature type="compositionally biased region" description="Low complexity" evidence="2">
    <location>
        <begin position="532"/>
        <end position="558"/>
    </location>
</feature>
<feature type="compositionally biased region" description="Polar residues" evidence="2">
    <location>
        <begin position="152"/>
        <end position="161"/>
    </location>
</feature>
<evidence type="ECO:0000256" key="1">
    <source>
        <dbReference type="SAM" id="Coils"/>
    </source>
</evidence>
<proteinExistence type="predicted"/>
<evidence type="ECO:0000313" key="3">
    <source>
        <dbReference type="EMBL" id="CDU23003.1"/>
    </source>
</evidence>
<dbReference type="OrthoDB" id="6088208at2759"/>
<name>A0A127ZC17_9BASI</name>